<sequence length="908" mass="97290">MNWIYDLKIGAKLLLSFVLVSLIAGVVGSVGISNLQSIRGLSDEVYTNVVGSLKTTSQFSSALYQIRYDTIDLILENDPELIKKDATLISNNRKIINDLIPDFEASIHSEELKTAFEDYLTTQVELEKQLDVILNLASENRDSEALALMDTDGAAMVAFTNNLAALNKVIDLKTAAGKAKFDSNTIQANTSVIVMIIITLLGIITAICLGAFLNSIISKPLKKINLSIKEMSMGNFSTRLNMNRKDEIGEMASSADAFSDELQTVVISTMNQISNGDVSADIEIRNEQDELLPALKQIIESIRGLVAETTMLSNAAVAGKLETRGHTEIFNGGYRAIVKGINATLDAVVGPLDIASDYVEKISRGQIPPKLDETYYGHFNTLMNNLNACIDGLGALTDGNRVLKKISVNDFSEVMDVSHPGIYGEIATAINAVNERLLRVVRISTNIANGDMSDLESLKQIGKRSDNDTLNPSLIAMIENINNLVLETEELVSTAVAGDLQSRGNASKFQGEFAKVISGFNKTLEAVTQPMIEAADVLAELSSGNLNTAMIGDYNGDHAQIKKALNATTTFLSRYVGEISSTLEKMGQGNFNQEISADYLGDFVAMKNALNAINGNLSATLTEINVAANQVEMGAKQISDGGQALSQGTTEQASAIEELTASIEEVSSETKRNAMNANKANELAVNVRTNAEIGNNQMTNMIGAMGEINDSSNNISKIIKVIDDIAFQTNILALNAAVEAARAGQHGKGFAVVAEEVRTLAARSAEAAKETTALIEGSIEKVSIGTKIADDTAEGLKKILDEIGKVADLVETIARASNDQASEIAQITQGIEQVSQVVQTNSATAEESAAASEELSGQAELLKGMVDRFEVRSVSQNAPLSFESHSSAAQTTSRSSDPQIILDDLDKY</sequence>
<gene>
    <name evidence="8" type="ordered locus">Awo_c29110</name>
</gene>
<dbReference type="STRING" id="931626.Awo_c29110"/>
<dbReference type="GO" id="GO:0004888">
    <property type="term" value="F:transmembrane signaling receptor activity"/>
    <property type="evidence" value="ECO:0007669"/>
    <property type="project" value="TreeGrafter"/>
</dbReference>
<feature type="transmembrane region" description="Helical" evidence="5">
    <location>
        <begin position="192"/>
        <end position="213"/>
    </location>
</feature>
<feature type="compositionally biased region" description="Polar residues" evidence="4">
    <location>
        <begin position="880"/>
        <end position="898"/>
    </location>
</feature>
<dbReference type="Pfam" id="PF12729">
    <property type="entry name" value="4HB_MCP_1"/>
    <property type="match status" value="1"/>
</dbReference>
<accession>H6LHD5</accession>
<feature type="domain" description="HAMP" evidence="7">
    <location>
        <begin position="215"/>
        <end position="267"/>
    </location>
</feature>
<dbReference type="GO" id="GO:0005886">
    <property type="term" value="C:plasma membrane"/>
    <property type="evidence" value="ECO:0007669"/>
    <property type="project" value="TreeGrafter"/>
</dbReference>
<reference evidence="9" key="1">
    <citation type="submission" date="2011-07" db="EMBL/GenBank/DDBJ databases">
        <title>Complete genome sequence of Acetobacterium woodii.</title>
        <authorList>
            <person name="Poehlein A."/>
            <person name="Schmidt S."/>
            <person name="Kaster A.-K."/>
            <person name="Goenrich M."/>
            <person name="Vollmers J."/>
            <person name="Thuermer A."/>
            <person name="Gottschalk G."/>
            <person name="Thauer R.K."/>
            <person name="Daniel R."/>
            <person name="Mueller V."/>
        </authorList>
    </citation>
    <scope>NUCLEOTIDE SEQUENCE [LARGE SCALE GENOMIC DNA]</scope>
    <source>
        <strain evidence="9">ATCC 29683 / DSM 1030 / JCM 2381 / KCTC 1655 / WB1</strain>
    </source>
</reference>
<dbReference type="PROSITE" id="PS50111">
    <property type="entry name" value="CHEMOTAXIS_TRANSDUC_2"/>
    <property type="match status" value="1"/>
</dbReference>
<dbReference type="RefSeq" id="WP_014357242.1">
    <property type="nucleotide sequence ID" value="NC_016894.1"/>
</dbReference>
<feature type="domain" description="Methyl-accepting transducer" evidence="6">
    <location>
        <begin position="627"/>
        <end position="856"/>
    </location>
</feature>
<comment type="similarity">
    <text evidence="2">Belongs to the methyl-accepting chemotaxis (MCP) protein family.</text>
</comment>
<keyword evidence="5" id="KW-0472">Membrane</keyword>
<dbReference type="HOGENOM" id="CLU_000445_107_20_9"/>
<dbReference type="InterPro" id="IPR003660">
    <property type="entry name" value="HAMP_dom"/>
</dbReference>
<keyword evidence="5" id="KW-1133">Transmembrane helix</keyword>
<dbReference type="KEGG" id="awo:Awo_c29110"/>
<dbReference type="InterPro" id="IPR024478">
    <property type="entry name" value="HlyB_4HB_MCP"/>
</dbReference>
<dbReference type="FunFam" id="1.10.287.950:FF:000001">
    <property type="entry name" value="Methyl-accepting chemotaxis sensory transducer"/>
    <property type="match status" value="1"/>
</dbReference>
<dbReference type="AlphaFoldDB" id="H6LHD5"/>
<dbReference type="PROSITE" id="PS50885">
    <property type="entry name" value="HAMP"/>
    <property type="match status" value="1"/>
</dbReference>
<dbReference type="GO" id="GO:0007165">
    <property type="term" value="P:signal transduction"/>
    <property type="evidence" value="ECO:0007669"/>
    <property type="project" value="UniProtKB-KW"/>
</dbReference>
<dbReference type="InterPro" id="IPR004089">
    <property type="entry name" value="MCPsignal_dom"/>
</dbReference>
<evidence type="ECO:0000256" key="4">
    <source>
        <dbReference type="SAM" id="MobiDB-lite"/>
    </source>
</evidence>
<keyword evidence="9" id="KW-1185">Reference proteome</keyword>
<evidence type="ECO:0000256" key="5">
    <source>
        <dbReference type="SAM" id="Phobius"/>
    </source>
</evidence>
<dbReference type="Pfam" id="PF00672">
    <property type="entry name" value="HAMP"/>
    <property type="match status" value="1"/>
</dbReference>
<name>H6LHD5_ACEWD</name>
<evidence type="ECO:0000313" key="9">
    <source>
        <dbReference type="Proteomes" id="UP000007177"/>
    </source>
</evidence>
<dbReference type="Gene3D" id="1.20.120.1530">
    <property type="match status" value="2"/>
</dbReference>
<dbReference type="CDD" id="cd11386">
    <property type="entry name" value="MCP_signal"/>
    <property type="match status" value="1"/>
</dbReference>
<keyword evidence="5" id="KW-0812">Transmembrane</keyword>
<feature type="region of interest" description="Disordered" evidence="4">
    <location>
        <begin position="880"/>
        <end position="908"/>
    </location>
</feature>
<dbReference type="eggNOG" id="COG0840">
    <property type="taxonomic scope" value="Bacteria"/>
</dbReference>
<dbReference type="EMBL" id="CP002987">
    <property type="protein sequence ID" value="AFA49645.1"/>
    <property type="molecule type" value="Genomic_DNA"/>
</dbReference>
<dbReference type="GO" id="GO:0006935">
    <property type="term" value="P:chemotaxis"/>
    <property type="evidence" value="ECO:0007669"/>
    <property type="project" value="UniProtKB-KW"/>
</dbReference>
<dbReference type="OrthoDB" id="9765776at2"/>
<dbReference type="Proteomes" id="UP000007177">
    <property type="component" value="Chromosome"/>
</dbReference>
<dbReference type="Gene3D" id="1.10.287.950">
    <property type="entry name" value="Methyl-accepting chemotaxis protein"/>
    <property type="match status" value="1"/>
</dbReference>
<evidence type="ECO:0000256" key="2">
    <source>
        <dbReference type="ARBA" id="ARBA00029447"/>
    </source>
</evidence>
<dbReference type="SMART" id="SM00283">
    <property type="entry name" value="MA"/>
    <property type="match status" value="1"/>
</dbReference>
<evidence type="ECO:0000259" key="6">
    <source>
        <dbReference type="PROSITE" id="PS50111"/>
    </source>
</evidence>
<evidence type="ECO:0000313" key="8">
    <source>
        <dbReference type="EMBL" id="AFA49645.1"/>
    </source>
</evidence>
<dbReference type="InterPro" id="IPR051310">
    <property type="entry name" value="MCP_chemotaxis"/>
</dbReference>
<evidence type="ECO:0000256" key="3">
    <source>
        <dbReference type="PROSITE-ProRule" id="PRU00284"/>
    </source>
</evidence>
<proteinExistence type="inferred from homology"/>
<dbReference type="Pfam" id="PF18947">
    <property type="entry name" value="HAMP_2"/>
    <property type="match status" value="3"/>
</dbReference>
<dbReference type="SMART" id="SM00304">
    <property type="entry name" value="HAMP"/>
    <property type="match status" value="3"/>
</dbReference>
<organism evidence="8 9">
    <name type="scientific">Acetobacterium woodii (strain ATCC 29683 / DSM 1030 / JCM 2381 / KCTC 1655 / WB1)</name>
    <dbReference type="NCBI Taxonomy" id="931626"/>
    <lineage>
        <taxon>Bacteria</taxon>
        <taxon>Bacillati</taxon>
        <taxon>Bacillota</taxon>
        <taxon>Clostridia</taxon>
        <taxon>Eubacteriales</taxon>
        <taxon>Eubacteriaceae</taxon>
        <taxon>Acetobacterium</taxon>
    </lineage>
</organism>
<reference evidence="8 9" key="2">
    <citation type="journal article" date="2012" name="PLoS ONE">
        <title>An ancient pathway combining carbon dioxide fixation with the generation and utilization of a sodium ion gradient for ATP synthesis.</title>
        <authorList>
            <person name="Poehlein A."/>
            <person name="Schmidt S."/>
            <person name="Kaster A.K."/>
            <person name="Goenrich M."/>
            <person name="Vollmers J."/>
            <person name="Thurmer A."/>
            <person name="Bertsch J."/>
            <person name="Schuchmann K."/>
            <person name="Voigt B."/>
            <person name="Hecker M."/>
            <person name="Daniel R."/>
            <person name="Thauer R.K."/>
            <person name="Gottschalk G."/>
            <person name="Muller V."/>
        </authorList>
    </citation>
    <scope>NUCLEOTIDE SEQUENCE [LARGE SCALE GENOMIC DNA]</scope>
    <source>
        <strain evidence="9">ATCC 29683 / DSM 1030 / JCM 2381 / KCTC 1655 / WB1</strain>
    </source>
</reference>
<evidence type="ECO:0000259" key="7">
    <source>
        <dbReference type="PROSITE" id="PS50885"/>
    </source>
</evidence>
<protein>
    <submittedName>
        <fullName evidence="8">Methyl-accepting chemotaxis sensory transducer</fullName>
    </submittedName>
</protein>
<dbReference type="PANTHER" id="PTHR43531">
    <property type="entry name" value="PROTEIN ICFG"/>
    <property type="match status" value="1"/>
</dbReference>
<keyword evidence="3" id="KW-0807">Transducer</keyword>
<dbReference type="SUPFAM" id="SSF158472">
    <property type="entry name" value="HAMP domain-like"/>
    <property type="match status" value="1"/>
</dbReference>
<dbReference type="Pfam" id="PF00015">
    <property type="entry name" value="MCPsignal"/>
    <property type="match status" value="1"/>
</dbReference>
<dbReference type="CDD" id="cd06225">
    <property type="entry name" value="HAMP"/>
    <property type="match status" value="1"/>
</dbReference>
<dbReference type="SUPFAM" id="SSF58104">
    <property type="entry name" value="Methyl-accepting chemotaxis protein (MCP) signaling domain"/>
    <property type="match status" value="1"/>
</dbReference>
<dbReference type="PANTHER" id="PTHR43531:SF11">
    <property type="entry name" value="METHYL-ACCEPTING CHEMOTAXIS PROTEIN 3"/>
    <property type="match status" value="1"/>
</dbReference>
<evidence type="ECO:0000256" key="1">
    <source>
        <dbReference type="ARBA" id="ARBA00022500"/>
    </source>
</evidence>
<keyword evidence="1" id="KW-0145">Chemotaxis</keyword>